<dbReference type="Pfam" id="PF01625">
    <property type="entry name" value="PMSR"/>
    <property type="match status" value="1"/>
</dbReference>
<dbReference type="PANTHER" id="PTHR43774:SF1">
    <property type="entry name" value="PEPTIDE METHIONINE SULFOXIDE REDUCTASE MSRA 2"/>
    <property type="match status" value="1"/>
</dbReference>
<dbReference type="Proteomes" id="UP000030854">
    <property type="component" value="Unassembled WGS sequence"/>
</dbReference>
<keyword evidence="3" id="KW-0560">Oxidoreductase</keyword>
<dbReference type="HAMAP" id="MF_01401">
    <property type="entry name" value="MsrA"/>
    <property type="match status" value="1"/>
</dbReference>
<keyword evidence="7" id="KW-1185">Reference proteome</keyword>
<dbReference type="STRING" id="52586.A0A0B1P0B4"/>
<dbReference type="HOGENOM" id="CLU_031040_10_2_1"/>
<protein>
    <recommendedName>
        <fullName evidence="2">peptide-methionine (S)-S-oxide reductase</fullName>
        <ecNumber evidence="2">1.8.4.11</ecNumber>
    </recommendedName>
    <alternativeName>
        <fullName evidence="4">Peptide-methionine (S)-S-oxide reductase</fullName>
    </alternativeName>
</protein>
<name>A0A0B1P0B4_UNCNE</name>
<organism evidence="6 7">
    <name type="scientific">Uncinula necator</name>
    <name type="common">Grape powdery mildew</name>
    <dbReference type="NCBI Taxonomy" id="52586"/>
    <lineage>
        <taxon>Eukaryota</taxon>
        <taxon>Fungi</taxon>
        <taxon>Dikarya</taxon>
        <taxon>Ascomycota</taxon>
        <taxon>Pezizomycotina</taxon>
        <taxon>Leotiomycetes</taxon>
        <taxon>Erysiphales</taxon>
        <taxon>Erysiphaceae</taxon>
        <taxon>Erysiphe</taxon>
    </lineage>
</organism>
<dbReference type="SUPFAM" id="SSF55068">
    <property type="entry name" value="Peptide methionine sulfoxide reductase"/>
    <property type="match status" value="1"/>
</dbReference>
<dbReference type="EC" id="1.8.4.11" evidence="2"/>
<evidence type="ECO:0000256" key="4">
    <source>
        <dbReference type="ARBA" id="ARBA00030643"/>
    </source>
</evidence>
<dbReference type="EMBL" id="JNVN01003697">
    <property type="protein sequence ID" value="KHJ30730.1"/>
    <property type="molecule type" value="Genomic_DNA"/>
</dbReference>
<proteinExistence type="inferred from homology"/>
<evidence type="ECO:0000256" key="3">
    <source>
        <dbReference type="ARBA" id="ARBA00023002"/>
    </source>
</evidence>
<evidence type="ECO:0000259" key="5">
    <source>
        <dbReference type="Pfam" id="PF01625"/>
    </source>
</evidence>
<feature type="domain" description="Peptide methionine sulphoxide reductase MsrA" evidence="5">
    <location>
        <begin position="60"/>
        <end position="214"/>
    </location>
</feature>
<dbReference type="GO" id="GO:0008113">
    <property type="term" value="F:peptide-methionine (S)-S-oxide reductase activity"/>
    <property type="evidence" value="ECO:0007669"/>
    <property type="project" value="UniProtKB-EC"/>
</dbReference>
<dbReference type="NCBIfam" id="TIGR00401">
    <property type="entry name" value="msrA"/>
    <property type="match status" value="1"/>
</dbReference>
<reference evidence="6 7" key="1">
    <citation type="journal article" date="2014" name="BMC Genomics">
        <title>Adaptive genomic structural variation in the grape powdery mildew pathogen, Erysiphe necator.</title>
        <authorList>
            <person name="Jones L."/>
            <person name="Riaz S."/>
            <person name="Morales-Cruz A."/>
            <person name="Amrine K.C."/>
            <person name="McGuire B."/>
            <person name="Gubler W.D."/>
            <person name="Walker M.A."/>
            <person name="Cantu D."/>
        </authorList>
    </citation>
    <scope>NUCLEOTIDE SEQUENCE [LARGE SCALE GENOMIC DNA]</scope>
    <source>
        <strain evidence="7">c</strain>
    </source>
</reference>
<evidence type="ECO:0000256" key="1">
    <source>
        <dbReference type="ARBA" id="ARBA00005591"/>
    </source>
</evidence>
<gene>
    <name evidence="6" type="ORF">EV44_g4547</name>
</gene>
<dbReference type="OMA" id="LFWESHD"/>
<dbReference type="InterPro" id="IPR036509">
    <property type="entry name" value="Met_Sox_Rdtase_MsrA_sf"/>
</dbReference>
<sequence length="228" mass="26387">MCSLTRKLLVGSRFNGYIPVFAMSMMESNISKQLICPIKNTQNVVMAPRSSIASPEGAKKAIFAAGCFWSVEKYFRDEFTDKGLYDIRVGYIGGHTSNPTYATVCTGRTGFAEAILISFDPNILKYVQLVELFYAIHNPTKKNEQGFDIGTQYRSAIFYYDKEQEETARDVTERANRQWWSDEIVTEILPAGEWWDAEDYHQQYFVKNPDTKYQCISHYYKYRNSKLK</sequence>
<dbReference type="InterPro" id="IPR002569">
    <property type="entry name" value="Met_Sox_Rdtase_MsrA_dom"/>
</dbReference>
<evidence type="ECO:0000313" key="7">
    <source>
        <dbReference type="Proteomes" id="UP000030854"/>
    </source>
</evidence>
<dbReference type="PANTHER" id="PTHR43774">
    <property type="entry name" value="PEPTIDE METHIONINE SULFOXIDE REDUCTASE"/>
    <property type="match status" value="1"/>
</dbReference>
<accession>A0A0B1P0B4</accession>
<evidence type="ECO:0000313" key="6">
    <source>
        <dbReference type="EMBL" id="KHJ30730.1"/>
    </source>
</evidence>
<comment type="caution">
    <text evidence="6">The sequence shown here is derived from an EMBL/GenBank/DDBJ whole genome shotgun (WGS) entry which is preliminary data.</text>
</comment>
<dbReference type="Gene3D" id="3.30.1060.10">
    <property type="entry name" value="Peptide methionine sulphoxide reductase MsrA"/>
    <property type="match status" value="1"/>
</dbReference>
<evidence type="ECO:0000256" key="2">
    <source>
        <dbReference type="ARBA" id="ARBA00012502"/>
    </source>
</evidence>
<comment type="similarity">
    <text evidence="1">Belongs to the MsrA Met sulfoxide reductase family.</text>
</comment>
<dbReference type="AlphaFoldDB" id="A0A0B1P0B4"/>